<dbReference type="GO" id="GO:0009378">
    <property type="term" value="F:four-way junction helicase activity"/>
    <property type="evidence" value="ECO:0007669"/>
    <property type="project" value="InterPro"/>
</dbReference>
<comment type="function">
    <text evidence="6">The RuvA-RuvB-RuvC complex processes Holliday junction (HJ) DNA during genetic recombination and DNA repair, while the RuvA-RuvB complex plays an important role in the rescue of blocked DNA replication forks via replication fork reversal (RFR). RuvA specifically binds to HJ cruciform DNA, conferring on it an open structure. The RuvB hexamer acts as an ATP-dependent pump, pulling dsDNA into and through the RuvAB complex. HJ branch migration allows RuvC to scan DNA until it finds its consensus sequence, where it cleaves and resolves the cruciform DNA.</text>
</comment>
<name>A0A6N6N5R9_9BACT</name>
<dbReference type="SUPFAM" id="SSF46929">
    <property type="entry name" value="DNA helicase RuvA subunit, C-terminal domain"/>
    <property type="match status" value="1"/>
</dbReference>
<dbReference type="HAMAP" id="MF_00031">
    <property type="entry name" value="DNA_HJ_migration_RuvA"/>
    <property type="match status" value="1"/>
</dbReference>
<feature type="domain" description="Helix-hairpin-helix DNA-binding motif class 1" evidence="7">
    <location>
        <begin position="109"/>
        <end position="128"/>
    </location>
</feature>
<evidence type="ECO:0000256" key="2">
    <source>
        <dbReference type="ARBA" id="ARBA00022763"/>
    </source>
</evidence>
<feature type="domain" description="Helix-hairpin-helix DNA-binding motif class 1" evidence="7">
    <location>
        <begin position="74"/>
        <end position="93"/>
    </location>
</feature>
<dbReference type="GO" id="GO:0048476">
    <property type="term" value="C:Holliday junction resolvase complex"/>
    <property type="evidence" value="ECO:0007669"/>
    <property type="project" value="UniProtKB-UniRule"/>
</dbReference>
<dbReference type="NCBIfam" id="TIGR00084">
    <property type="entry name" value="ruvA"/>
    <property type="match status" value="1"/>
</dbReference>
<dbReference type="Pfam" id="PF14520">
    <property type="entry name" value="HHH_5"/>
    <property type="match status" value="1"/>
</dbReference>
<sequence length="208" mass="22412">MIAYLEGRVLQVSDSGLILLTPGGVGYDIAAPTTVLSKLPAIGEEAQLYIHTAVAEKAIDLYGFASHEDREVFRTLISIDKLGPKKAMAILSHFDSDHLREIAFREDAAALATVPGIGPKSARQILWNLKDKVDKLGSGRTIAASSGKAEQPRGPQGEYFDALAGLKNLGYSEEEARPLLKEIYEQEPDLDAAAAIRVALKKIATART</sequence>
<dbReference type="Pfam" id="PF01330">
    <property type="entry name" value="RuvA_N"/>
    <property type="match status" value="1"/>
</dbReference>
<dbReference type="Pfam" id="PF07499">
    <property type="entry name" value="RuvA_C"/>
    <property type="match status" value="1"/>
</dbReference>
<dbReference type="Gene3D" id="1.10.8.10">
    <property type="entry name" value="DNA helicase RuvA subunit, C-terminal domain"/>
    <property type="match status" value="1"/>
</dbReference>
<dbReference type="InterPro" id="IPR003583">
    <property type="entry name" value="Hlx-hairpin-Hlx_DNA-bd_motif"/>
</dbReference>
<keyword evidence="1 6" id="KW-0963">Cytoplasm</keyword>
<evidence type="ECO:0000256" key="3">
    <source>
        <dbReference type="ARBA" id="ARBA00023125"/>
    </source>
</evidence>
<dbReference type="EMBL" id="WAIE01000001">
    <property type="protein sequence ID" value="KAB1443091.1"/>
    <property type="molecule type" value="Genomic_DNA"/>
</dbReference>
<evidence type="ECO:0000313" key="9">
    <source>
        <dbReference type="Proteomes" id="UP000438699"/>
    </source>
</evidence>
<comment type="domain">
    <text evidence="6">Has three domains with a flexible linker between the domains II and III and assumes an 'L' shape. Domain III is highly mobile and contacts RuvB.</text>
</comment>
<dbReference type="OrthoDB" id="5293449at2"/>
<dbReference type="GO" id="GO:0005737">
    <property type="term" value="C:cytoplasm"/>
    <property type="evidence" value="ECO:0007669"/>
    <property type="project" value="UniProtKB-SubCell"/>
</dbReference>
<proteinExistence type="inferred from homology"/>
<dbReference type="CDD" id="cd14332">
    <property type="entry name" value="UBA_RuvA_C"/>
    <property type="match status" value="1"/>
</dbReference>
<comment type="similarity">
    <text evidence="6">Belongs to the RuvA family.</text>
</comment>
<evidence type="ECO:0000256" key="4">
    <source>
        <dbReference type="ARBA" id="ARBA00023172"/>
    </source>
</evidence>
<keyword evidence="2 6" id="KW-0227">DNA damage</keyword>
<reference evidence="8 9" key="1">
    <citation type="journal article" date="2017" name="Int. J. Syst. Evol. Microbiol.">
        <title>Desulfovibrio senegalensis sp. nov., a mesophilic sulfate reducer isolated from marine sediment.</title>
        <authorList>
            <person name="Thioye A."/>
            <person name="Gam Z.B.A."/>
            <person name="Mbengue M."/>
            <person name="Cayol J.L."/>
            <person name="Joseph-Bartoli M."/>
            <person name="Toure-Kane C."/>
            <person name="Labat M."/>
        </authorList>
    </citation>
    <scope>NUCLEOTIDE SEQUENCE [LARGE SCALE GENOMIC DNA]</scope>
    <source>
        <strain evidence="8 9">DSM 101509</strain>
    </source>
</reference>
<keyword evidence="9" id="KW-1185">Reference proteome</keyword>
<dbReference type="InterPro" id="IPR000085">
    <property type="entry name" value="RuvA"/>
</dbReference>
<evidence type="ECO:0000313" key="8">
    <source>
        <dbReference type="EMBL" id="KAB1443091.1"/>
    </source>
</evidence>
<dbReference type="GO" id="GO:0005524">
    <property type="term" value="F:ATP binding"/>
    <property type="evidence" value="ECO:0007669"/>
    <property type="project" value="InterPro"/>
</dbReference>
<dbReference type="RefSeq" id="WP_151149405.1">
    <property type="nucleotide sequence ID" value="NZ_WAIE01000001.1"/>
</dbReference>
<feature type="region of interest" description="Domain III" evidence="6">
    <location>
        <begin position="155"/>
        <end position="208"/>
    </location>
</feature>
<evidence type="ECO:0000256" key="1">
    <source>
        <dbReference type="ARBA" id="ARBA00022490"/>
    </source>
</evidence>
<dbReference type="InterPro" id="IPR010994">
    <property type="entry name" value="RuvA_2-like"/>
</dbReference>
<dbReference type="GO" id="GO:0006281">
    <property type="term" value="P:DNA repair"/>
    <property type="evidence" value="ECO:0007669"/>
    <property type="project" value="UniProtKB-UniRule"/>
</dbReference>
<keyword evidence="5 6" id="KW-0234">DNA repair</keyword>
<dbReference type="AlphaFoldDB" id="A0A6N6N5R9"/>
<gene>
    <name evidence="6 8" type="primary">ruvA</name>
    <name evidence="8" type="ORF">F8A88_02165</name>
</gene>
<dbReference type="GO" id="GO:0006310">
    <property type="term" value="P:DNA recombination"/>
    <property type="evidence" value="ECO:0007669"/>
    <property type="project" value="UniProtKB-UniRule"/>
</dbReference>
<keyword evidence="4 6" id="KW-0233">DNA recombination</keyword>
<protein>
    <recommendedName>
        <fullName evidence="6">Holliday junction branch migration complex subunit RuvA</fullName>
    </recommendedName>
</protein>
<dbReference type="InterPro" id="IPR012340">
    <property type="entry name" value="NA-bd_OB-fold"/>
</dbReference>
<evidence type="ECO:0000256" key="5">
    <source>
        <dbReference type="ARBA" id="ARBA00023204"/>
    </source>
</evidence>
<evidence type="ECO:0000259" key="7">
    <source>
        <dbReference type="SMART" id="SM00278"/>
    </source>
</evidence>
<dbReference type="SUPFAM" id="SSF50249">
    <property type="entry name" value="Nucleic acid-binding proteins"/>
    <property type="match status" value="1"/>
</dbReference>
<dbReference type="Proteomes" id="UP000438699">
    <property type="component" value="Unassembled WGS sequence"/>
</dbReference>
<dbReference type="InterPro" id="IPR036267">
    <property type="entry name" value="RuvA_C_sf"/>
</dbReference>
<comment type="subunit">
    <text evidence="6">Homotetramer. Forms an RuvA(8)-RuvB(12)-Holliday junction (HJ) complex. HJ DNA is sandwiched between 2 RuvA tetramers; dsDNA enters through RuvA and exits via RuvB. An RuvB hexamer assembles on each DNA strand where it exits the tetramer. Each RuvB hexamer is contacted by two RuvA subunits (via domain III) on 2 adjacent RuvB subunits; this complex drives branch migration. In the full resolvosome a probable DNA-RuvA(4)-RuvB(12)-RuvC(2) complex forms which resolves the HJ.</text>
</comment>
<dbReference type="Gene3D" id="1.10.150.20">
    <property type="entry name" value="5' to 3' exonuclease, C-terminal subdomain"/>
    <property type="match status" value="1"/>
</dbReference>
<organism evidence="8 9">
    <name type="scientific">Pseudodesulfovibrio senegalensis</name>
    <dbReference type="NCBI Taxonomy" id="1721087"/>
    <lineage>
        <taxon>Bacteria</taxon>
        <taxon>Pseudomonadati</taxon>
        <taxon>Thermodesulfobacteriota</taxon>
        <taxon>Desulfovibrionia</taxon>
        <taxon>Desulfovibrionales</taxon>
        <taxon>Desulfovibrionaceae</taxon>
    </lineage>
</organism>
<dbReference type="Gene3D" id="2.40.50.140">
    <property type="entry name" value="Nucleic acid-binding proteins"/>
    <property type="match status" value="1"/>
</dbReference>
<dbReference type="GO" id="GO:0000400">
    <property type="term" value="F:four-way junction DNA binding"/>
    <property type="evidence" value="ECO:0007669"/>
    <property type="project" value="UniProtKB-UniRule"/>
</dbReference>
<dbReference type="SUPFAM" id="SSF47781">
    <property type="entry name" value="RuvA domain 2-like"/>
    <property type="match status" value="1"/>
</dbReference>
<dbReference type="InterPro" id="IPR011114">
    <property type="entry name" value="RuvA_C"/>
</dbReference>
<comment type="caution">
    <text evidence="6">Lacks conserved residue(s) required for the propagation of feature annotation.</text>
</comment>
<dbReference type="SMART" id="SM00278">
    <property type="entry name" value="HhH1"/>
    <property type="match status" value="2"/>
</dbReference>
<comment type="subcellular location">
    <subcellularLocation>
        <location evidence="6">Cytoplasm</location>
    </subcellularLocation>
</comment>
<evidence type="ECO:0000256" key="6">
    <source>
        <dbReference type="HAMAP-Rule" id="MF_00031"/>
    </source>
</evidence>
<dbReference type="GO" id="GO:0009379">
    <property type="term" value="C:Holliday junction helicase complex"/>
    <property type="evidence" value="ECO:0007669"/>
    <property type="project" value="InterPro"/>
</dbReference>
<dbReference type="InterPro" id="IPR013849">
    <property type="entry name" value="DNA_helicase_Holl-junc_RuvA_I"/>
</dbReference>
<keyword evidence="3 6" id="KW-0238">DNA-binding</keyword>
<comment type="caution">
    <text evidence="8">The sequence shown here is derived from an EMBL/GenBank/DDBJ whole genome shotgun (WGS) entry which is preliminary data.</text>
</comment>
<accession>A0A6N6N5R9</accession>